<proteinExistence type="predicted"/>
<protein>
    <recommendedName>
        <fullName evidence="2">Lipoprotein</fullName>
    </recommendedName>
</protein>
<accession>A0A0F9V8C2</accession>
<evidence type="ECO:0000313" key="1">
    <source>
        <dbReference type="EMBL" id="KKN62108.1"/>
    </source>
</evidence>
<dbReference type="PROSITE" id="PS51257">
    <property type="entry name" value="PROKAR_LIPOPROTEIN"/>
    <property type="match status" value="1"/>
</dbReference>
<comment type="caution">
    <text evidence="1">The sequence shown here is derived from an EMBL/GenBank/DDBJ whole genome shotgun (WGS) entry which is preliminary data.</text>
</comment>
<sequence>MRKLILITILFIFLTGCSMPVLKEANLYGLVTVPKHEKTFVQKPGVPRYDLRGEVSLEKGQLFYGVQVDLWGFQKWRDLRGYGWLDAVENSDYTVDRWAWTARQEFGVIITERISWYNEYGISADGVQDYWWLSGIRWRLK</sequence>
<reference evidence="1" key="1">
    <citation type="journal article" date="2015" name="Nature">
        <title>Complex archaea that bridge the gap between prokaryotes and eukaryotes.</title>
        <authorList>
            <person name="Spang A."/>
            <person name="Saw J.H."/>
            <person name="Jorgensen S.L."/>
            <person name="Zaremba-Niedzwiedzka K."/>
            <person name="Martijn J."/>
            <person name="Lind A.E."/>
            <person name="van Eijk R."/>
            <person name="Schleper C."/>
            <person name="Guy L."/>
            <person name="Ettema T.J."/>
        </authorList>
    </citation>
    <scope>NUCLEOTIDE SEQUENCE</scope>
</reference>
<name>A0A0F9V8C2_9ZZZZ</name>
<dbReference type="EMBL" id="LAZR01000634">
    <property type="protein sequence ID" value="KKN62108.1"/>
    <property type="molecule type" value="Genomic_DNA"/>
</dbReference>
<gene>
    <name evidence="1" type="ORF">LCGC14_0514840</name>
</gene>
<organism evidence="1">
    <name type="scientific">marine sediment metagenome</name>
    <dbReference type="NCBI Taxonomy" id="412755"/>
    <lineage>
        <taxon>unclassified sequences</taxon>
        <taxon>metagenomes</taxon>
        <taxon>ecological metagenomes</taxon>
    </lineage>
</organism>
<evidence type="ECO:0008006" key="2">
    <source>
        <dbReference type="Google" id="ProtNLM"/>
    </source>
</evidence>
<dbReference type="AlphaFoldDB" id="A0A0F9V8C2"/>